<evidence type="ECO:0000313" key="2">
    <source>
        <dbReference type="EMBL" id="CAD2072478.1"/>
    </source>
</evidence>
<proteinExistence type="predicted"/>
<dbReference type="EMBL" id="CAJEWE010000006">
    <property type="protein sequence ID" value="CAD2072478.1"/>
    <property type="molecule type" value="Genomic_DNA"/>
</dbReference>
<keyword evidence="1" id="KW-1133">Transmembrane helix</keyword>
<evidence type="ECO:0000313" key="3">
    <source>
        <dbReference type="Proteomes" id="UP000521032"/>
    </source>
</evidence>
<feature type="transmembrane region" description="Helical" evidence="1">
    <location>
        <begin position="28"/>
        <end position="54"/>
    </location>
</feature>
<evidence type="ECO:0000256" key="1">
    <source>
        <dbReference type="SAM" id="Phobius"/>
    </source>
</evidence>
<accession>A0A6V7R627</accession>
<dbReference type="AlphaFoldDB" id="A0A6V7R627"/>
<organism evidence="2 3">
    <name type="scientific">Phocicoccus schoeneichii</name>
    <dbReference type="NCBI Taxonomy" id="1812261"/>
    <lineage>
        <taxon>Bacteria</taxon>
        <taxon>Bacillati</taxon>
        <taxon>Bacillota</taxon>
        <taxon>Bacilli</taxon>
        <taxon>Bacillales</taxon>
        <taxon>Salinicoccaceae</taxon>
        <taxon>Phocicoccus</taxon>
    </lineage>
</organism>
<reference evidence="2 3" key="1">
    <citation type="submission" date="2020-07" db="EMBL/GenBank/DDBJ databases">
        <authorList>
            <person name="Criscuolo A."/>
        </authorList>
    </citation>
    <scope>NUCLEOTIDE SEQUENCE [LARGE SCALE GENOMIC DNA]</scope>
    <source>
        <strain evidence="3">CIP 111030</strain>
    </source>
</reference>
<feature type="transmembrane region" description="Helical" evidence="1">
    <location>
        <begin position="60"/>
        <end position="85"/>
    </location>
</feature>
<gene>
    <name evidence="2" type="ORF">JEOSCH030_00288</name>
</gene>
<protein>
    <submittedName>
        <fullName evidence="2">Uncharacterized protein</fullName>
    </submittedName>
</protein>
<sequence>MILESVAGFIFYIGIVFSFYLKDKWFIFYIGIVFSSYLKDKWFIFYIGIVFSSYLKDKWFIFYIGIVFSSHLKDKWFIFYIGQFFSSYLKDKMKIINGLTKTHDFVFLSDILMQFSWHTGPHAFLIRRSSHEHDATFPDRPLGSCWCTLQSVI</sequence>
<keyword evidence="1" id="KW-0472">Membrane</keyword>
<comment type="caution">
    <text evidence="2">The sequence shown here is derived from an EMBL/GenBank/DDBJ whole genome shotgun (WGS) entry which is preliminary data.</text>
</comment>
<feature type="transmembrane region" description="Helical" evidence="1">
    <location>
        <begin position="6"/>
        <end position="21"/>
    </location>
</feature>
<name>A0A6V7R627_9BACL</name>
<keyword evidence="3" id="KW-1185">Reference proteome</keyword>
<keyword evidence="1" id="KW-0812">Transmembrane</keyword>
<dbReference type="Proteomes" id="UP000521032">
    <property type="component" value="Unassembled WGS sequence"/>
</dbReference>